<organism evidence="1 2">
    <name type="scientific">Microbotryum silenes-dioicae</name>
    <dbReference type="NCBI Taxonomy" id="796604"/>
    <lineage>
        <taxon>Eukaryota</taxon>
        <taxon>Fungi</taxon>
        <taxon>Dikarya</taxon>
        <taxon>Basidiomycota</taxon>
        <taxon>Pucciniomycotina</taxon>
        <taxon>Microbotryomycetes</taxon>
        <taxon>Microbotryales</taxon>
        <taxon>Microbotryaceae</taxon>
        <taxon>Microbotryum</taxon>
    </lineage>
</organism>
<evidence type="ECO:0000313" key="2">
    <source>
        <dbReference type="Proteomes" id="UP000249464"/>
    </source>
</evidence>
<protein>
    <submittedName>
        <fullName evidence="1">BQ5605_C003g02440 protein</fullName>
    </submittedName>
</protein>
<dbReference type="Proteomes" id="UP000249464">
    <property type="component" value="Unassembled WGS sequence"/>
</dbReference>
<evidence type="ECO:0000313" key="1">
    <source>
        <dbReference type="EMBL" id="SGY40904.1"/>
    </source>
</evidence>
<reference evidence="1 2" key="1">
    <citation type="submission" date="2016-11" db="EMBL/GenBank/DDBJ databases">
        <authorList>
            <person name="Jaros S."/>
            <person name="Januszkiewicz K."/>
            <person name="Wedrychowicz H."/>
        </authorList>
    </citation>
    <scope>NUCLEOTIDE SEQUENCE [LARGE SCALE GENOMIC DNA]</scope>
</reference>
<proteinExistence type="predicted"/>
<accession>A0A2X0P490</accession>
<dbReference type="EMBL" id="FQNC01000042">
    <property type="protein sequence ID" value="SGY40904.1"/>
    <property type="molecule type" value="Genomic_DNA"/>
</dbReference>
<gene>
    <name evidence="1" type="primary">BQ5605_C003g02440</name>
    <name evidence="1" type="ORF">BQ5605_C003G02440</name>
</gene>
<keyword evidence="2" id="KW-1185">Reference proteome</keyword>
<sequence>MMVVGAHMIGITLLVVSGVWGLHGSLVAMTLDSLIQQQQKAVLPTHAGSRAVLETHVPFWAFTALSTFPYQLLRLRSPPVGTAREAWVAKLPILIPPTILVYHQEVRTLFRLDQSIAIFPRRLGFHRLRYLFNNSYTTNVVLRLAAT</sequence>
<dbReference type="AlphaFoldDB" id="A0A2X0P490"/>
<name>A0A2X0P490_9BASI</name>